<gene>
    <name evidence="12" type="ORF">FNY66_09830</name>
</gene>
<dbReference type="Pfam" id="PF18565">
    <property type="entry name" value="Glyco_hydro2_C5"/>
    <property type="match status" value="1"/>
</dbReference>
<feature type="domain" description="Bacterial Ig-like" evidence="9">
    <location>
        <begin position="1019"/>
        <end position="1074"/>
    </location>
</feature>
<dbReference type="InterPro" id="IPR040605">
    <property type="entry name" value="Glyco_hydro2_dom5"/>
</dbReference>
<organism evidence="12 13">
    <name type="scientific">Mediterraneibacter catenae</name>
    <dbReference type="NCBI Taxonomy" id="2594882"/>
    <lineage>
        <taxon>Bacteria</taxon>
        <taxon>Bacillati</taxon>
        <taxon>Bacillota</taxon>
        <taxon>Clostridia</taxon>
        <taxon>Lachnospirales</taxon>
        <taxon>Lachnospiraceae</taxon>
        <taxon>Mediterraneibacter</taxon>
    </lineage>
</organism>
<dbReference type="OrthoDB" id="9762066at2"/>
<evidence type="ECO:0000256" key="1">
    <source>
        <dbReference type="ARBA" id="ARBA00007401"/>
    </source>
</evidence>
<comment type="similarity">
    <text evidence="1">Belongs to the glycosyl hydrolase 2 family.</text>
</comment>
<dbReference type="InterPro" id="IPR036156">
    <property type="entry name" value="Beta-gal/glucu_dom_sf"/>
</dbReference>
<proteinExistence type="inferred from homology"/>
<feature type="chain" id="PRO_5024286562" evidence="5">
    <location>
        <begin position="30"/>
        <end position="1455"/>
    </location>
</feature>
<name>A0A5M9I067_9FIRM</name>
<comment type="caution">
    <text evidence="12">The sequence shown here is derived from an EMBL/GenBank/DDBJ whole genome shotgun (WGS) entry which is preliminary data.</text>
</comment>
<dbReference type="Pfam" id="PF16355">
    <property type="entry name" value="DUF4982"/>
    <property type="match status" value="1"/>
</dbReference>
<dbReference type="InterPro" id="IPR013783">
    <property type="entry name" value="Ig-like_fold"/>
</dbReference>
<dbReference type="InterPro" id="IPR011081">
    <property type="entry name" value="Big_4"/>
</dbReference>
<dbReference type="Pfam" id="PF02836">
    <property type="entry name" value="Glyco_hydro_2_C"/>
    <property type="match status" value="1"/>
</dbReference>
<dbReference type="Pfam" id="PF00703">
    <property type="entry name" value="Glyco_hydro_2"/>
    <property type="match status" value="1"/>
</dbReference>
<evidence type="ECO:0000259" key="9">
    <source>
        <dbReference type="Pfam" id="PF07532"/>
    </source>
</evidence>
<evidence type="ECO:0000256" key="2">
    <source>
        <dbReference type="ARBA" id="ARBA00022801"/>
    </source>
</evidence>
<keyword evidence="5" id="KW-0732">Signal</keyword>
<evidence type="ECO:0000313" key="13">
    <source>
        <dbReference type="Proteomes" id="UP000322025"/>
    </source>
</evidence>
<evidence type="ECO:0000259" key="11">
    <source>
        <dbReference type="Pfam" id="PF18565"/>
    </source>
</evidence>
<dbReference type="SUPFAM" id="SSF49785">
    <property type="entry name" value="Galactose-binding domain-like"/>
    <property type="match status" value="2"/>
</dbReference>
<evidence type="ECO:0000256" key="4">
    <source>
        <dbReference type="SAM" id="MobiDB-lite"/>
    </source>
</evidence>
<dbReference type="Pfam" id="PF02837">
    <property type="entry name" value="Glyco_hydro_2_N"/>
    <property type="match status" value="1"/>
</dbReference>
<dbReference type="InterPro" id="IPR008979">
    <property type="entry name" value="Galactose-bd-like_sf"/>
</dbReference>
<feature type="domain" description="Glycoside hydrolase family 2 catalytic" evidence="7">
    <location>
        <begin position="343"/>
        <end position="521"/>
    </location>
</feature>
<dbReference type="RefSeq" id="WP_150311022.1">
    <property type="nucleotide sequence ID" value="NZ_VMSO01000011.1"/>
</dbReference>
<feature type="domain" description="Glycoside hydrolase family 2 immunoglobulin-like beta-sandwich" evidence="6">
    <location>
        <begin position="221"/>
        <end position="335"/>
    </location>
</feature>
<feature type="domain" description="Glycosyl hydrolases family 2 sugar binding" evidence="8">
    <location>
        <begin position="115"/>
        <end position="208"/>
    </location>
</feature>
<evidence type="ECO:0000256" key="5">
    <source>
        <dbReference type="SAM" id="SignalP"/>
    </source>
</evidence>
<evidence type="ECO:0000259" key="8">
    <source>
        <dbReference type="Pfam" id="PF02837"/>
    </source>
</evidence>
<feature type="signal peptide" evidence="5">
    <location>
        <begin position="1"/>
        <end position="29"/>
    </location>
</feature>
<dbReference type="InterPro" id="IPR032311">
    <property type="entry name" value="DUF4982"/>
</dbReference>
<accession>A0A5M9I067</accession>
<dbReference type="Gene3D" id="3.20.20.80">
    <property type="entry name" value="Glycosidases"/>
    <property type="match status" value="1"/>
</dbReference>
<dbReference type="Proteomes" id="UP000322025">
    <property type="component" value="Unassembled WGS sequence"/>
</dbReference>
<evidence type="ECO:0000259" key="10">
    <source>
        <dbReference type="Pfam" id="PF16355"/>
    </source>
</evidence>
<dbReference type="GO" id="GO:0005975">
    <property type="term" value="P:carbohydrate metabolic process"/>
    <property type="evidence" value="ECO:0007669"/>
    <property type="project" value="InterPro"/>
</dbReference>
<dbReference type="InterPro" id="IPR017853">
    <property type="entry name" value="GH"/>
</dbReference>
<dbReference type="SUPFAM" id="SSF49303">
    <property type="entry name" value="beta-Galactosidase/glucuronidase domain"/>
    <property type="match status" value="1"/>
</dbReference>
<evidence type="ECO:0000256" key="3">
    <source>
        <dbReference type="ARBA" id="ARBA00023295"/>
    </source>
</evidence>
<dbReference type="EMBL" id="VMSO01000011">
    <property type="protein sequence ID" value="KAA8501196.1"/>
    <property type="molecule type" value="Genomic_DNA"/>
</dbReference>
<keyword evidence="13" id="KW-1185">Reference proteome</keyword>
<dbReference type="Gene3D" id="2.60.40.10">
    <property type="entry name" value="Immunoglobulins"/>
    <property type="match status" value="3"/>
</dbReference>
<dbReference type="InterPro" id="IPR006103">
    <property type="entry name" value="Glyco_hydro_2_cat"/>
</dbReference>
<dbReference type="PANTHER" id="PTHR42732:SF1">
    <property type="entry name" value="BETA-MANNOSIDASE"/>
    <property type="match status" value="1"/>
</dbReference>
<keyword evidence="2" id="KW-0378">Hydrolase</keyword>
<dbReference type="InterPro" id="IPR006101">
    <property type="entry name" value="Glyco_hydro_2"/>
</dbReference>
<dbReference type="PRINTS" id="PR00132">
    <property type="entry name" value="GLHYDRLASE2"/>
</dbReference>
<dbReference type="Gene3D" id="2.60.120.260">
    <property type="entry name" value="Galactose-binding domain-like"/>
    <property type="match status" value="2"/>
</dbReference>
<dbReference type="SUPFAM" id="SSF51445">
    <property type="entry name" value="(Trans)glycosidases"/>
    <property type="match status" value="1"/>
</dbReference>
<protein>
    <submittedName>
        <fullName evidence="12">DUF4982 domain-containing protein</fullName>
    </submittedName>
</protein>
<dbReference type="PANTHER" id="PTHR42732">
    <property type="entry name" value="BETA-GALACTOSIDASE"/>
    <property type="match status" value="1"/>
</dbReference>
<dbReference type="Pfam" id="PF07532">
    <property type="entry name" value="Big_4"/>
    <property type="match status" value="1"/>
</dbReference>
<evidence type="ECO:0000259" key="7">
    <source>
        <dbReference type="Pfam" id="PF02836"/>
    </source>
</evidence>
<evidence type="ECO:0000259" key="6">
    <source>
        <dbReference type="Pfam" id="PF00703"/>
    </source>
</evidence>
<feature type="domain" description="DUF4982" evidence="10">
    <location>
        <begin position="700"/>
        <end position="788"/>
    </location>
</feature>
<feature type="region of interest" description="Disordered" evidence="4">
    <location>
        <begin position="37"/>
        <end position="56"/>
    </location>
</feature>
<dbReference type="InterPro" id="IPR006102">
    <property type="entry name" value="Ig-like_GH2"/>
</dbReference>
<reference evidence="12" key="1">
    <citation type="submission" date="2019-07" db="EMBL/GenBank/DDBJ databases">
        <authorList>
            <person name="Wongkuna S."/>
            <person name="Scaria J."/>
        </authorList>
    </citation>
    <scope>NUCLEOTIDE SEQUENCE [LARGE SCALE GENOMIC DNA]</scope>
    <source>
        <strain evidence="12">SW178</strain>
    </source>
</reference>
<dbReference type="GO" id="GO:0004553">
    <property type="term" value="F:hydrolase activity, hydrolyzing O-glycosyl compounds"/>
    <property type="evidence" value="ECO:0007669"/>
    <property type="project" value="InterPro"/>
</dbReference>
<sequence length="1455" mass="155450">MAKKQMKRLLAGMLSAAMVMSGSSVSALAAGEAVKDTPGTVAGPEETVPVSSGTVTGRESNFNSGWKFYLGDNSSASGAGFDDSGWEEVTLPHDFSISQDFTTSGEAESGFLPGGTGWYRKSFTLSEAEAGKRVVLSFDGVYSDAYVYVNGNYVGENHYGYSSFAFDITDYVTCDGTTENVIAVKAVNDIPSSRWYSGSGIYRDVTLTVTDPVHVAYNGTYVTTPDIAEGKGTVRTVVEVSNESGSDAEVTVKNTVYEHTDIAGSGKVEETAAVSDTVENVMALKAGETAEVTASPVVGSPKLWSTDEPNLYTVRTEVYVDGALTDTYDTEFGFRWYSFESGKGFFLNGEALKLNGVCMHHDQGAAGSAAYYDAMHRQLVSMKEMGVNAVRTSHNPADEDFIDICNELGLLVVEEIFDGWVEAKNGNSSDFSRYFNVSLNGDNETLGGGSDMTWAEFAAKSVVRRDRNDPSVILWSLCNEVQEGTYWTQVGSYASIAQNLINWIEEEDESRPVTSGDNNRGGDSRLVAVLNTILANGGVVGFNYANTADSLAGLAEQYGGVIIASETSSATNSRGIYSSQADNADADGKLHLTSYDTSSVSWGIPAHESIYNTMVNDSVAGEFVWTGWDYIGEPTPWNGTGSGSVSRQGAVPNSSYFGTVDTAGFEKDTYYLYRSQWNQDSTTLHLVTAWDSENMMYAEGNKTPVVIYSNAPMVELYRNGEQIGTAVRTVHTTEAGHTYYTYTAESENEDICTAVAASGSESLYATFNVAYENGTISAAAFDENGNEITETAGKSTVTTPGTPDRLQVTQSKEMICADGQSLVYIEVEIQDTDGNLDTTAVNTVSFSLSGNGEILGVDNGDQATTEKYQQKSVLESGTAAHIAAYAGKAAAIVRSTDEAGSFTVDVSADGLSGKSVTVMTTAADSGAEQEGLVSYTMVRDYSVRAGTKPELQTAAAGNLADGAIAEGTVEWEEIPAEIYNTAGDYTVNGLLSFPDLDGQEKIAVTVRLHVIDDVAVLRNISTVTAEGTAPILPDTVRGVLADGTVAGEFAVTWEDTDAEDFSTAGDIVTVNGTAVIIGEETLPVTCTVRVAEPVNSSSTNVAPNVSSLTQNIDPAYQSDNLNSIINGVTDFADNTNERWTNWNNRTNSASAVLTFQWATAQLLDSCNLYYYYDSCASEPESVEFQYSLNGTDFITVGYTSELIQSDALGAEYRYTFDSVINPVAVRIVLTQKNGTSGASCVGIIEAEMMTYAGTVEYNSSAALSGISVDNTEISGFDPDIYEYTAAGEKVAAATDVNAGITVLPVYTDGIVRILTVSEDGSETRIYAVSLKKSEELLRPEVSLGVSQGKDGKIKLTGNFEGYQNSSGYYTVTGHGFLYMTKARLGAKSMTANTAGRTKVSVRSWASDGSYTYSMTPKSPGTKYVVRAYLTYTNEAGKTVYVYSAPLLVSYDSLAE</sequence>
<dbReference type="InterPro" id="IPR051913">
    <property type="entry name" value="GH2_Domain-Containing"/>
</dbReference>
<dbReference type="InterPro" id="IPR006104">
    <property type="entry name" value="Glyco_hydro_2_N"/>
</dbReference>
<evidence type="ECO:0000313" key="12">
    <source>
        <dbReference type="EMBL" id="KAA8501196.1"/>
    </source>
</evidence>
<feature type="domain" description="Glycoside hydrolase family 2" evidence="11">
    <location>
        <begin position="806"/>
        <end position="917"/>
    </location>
</feature>
<keyword evidence="3" id="KW-0326">Glycosidase</keyword>